<dbReference type="HOGENOM" id="CLU_070742_1_0_11"/>
<organism evidence="1 2">
    <name type="scientific">Streptomyces mutabilis</name>
    <dbReference type="NCBI Taxonomy" id="67332"/>
    <lineage>
        <taxon>Bacteria</taxon>
        <taxon>Bacillati</taxon>
        <taxon>Actinomycetota</taxon>
        <taxon>Actinomycetes</taxon>
        <taxon>Kitasatosporales</taxon>
        <taxon>Streptomycetaceae</taxon>
        <taxon>Streptomyces</taxon>
    </lineage>
</organism>
<name>A0A086N2Y6_9ACTN</name>
<dbReference type="EMBL" id="JNFQ01000001">
    <property type="protein sequence ID" value="KFG75504.1"/>
    <property type="molecule type" value="Genomic_DNA"/>
</dbReference>
<keyword evidence="2" id="KW-1185">Reference proteome</keyword>
<dbReference type="STRING" id="1915400.FM21_05035"/>
<gene>
    <name evidence="1" type="ORF">FM21_05035</name>
</gene>
<sequence>MTHNTPLSPRPLHQLTDGRRRLMTTAQLRAHGVSAAEADAQCRPGGPWQQLLPNVVLLHPGPPTSDERLHAVLLYAARERSGRSGPGVTASVPVQPGGEDEPAAPYAEAMVTGLAALTLHGFSTTPPLPSLEVIDVLVPRLRRLRTTGCARVVRTAALPSAQLITGVPVAPVARALADAVAELTDAGVVRRLLTEAVRGGHCEPAAVVRELNRARLLSRPHVVDAVDSLVAEGRALAEQRLYRMVREHGLPEPLWNVDLRLPGGPHLGGVDAFWPEHSVALELDTRAHRQQEDEALRAEHARKREHLERLGVTVVHLTPRKVRDRPEHQAAVVRTALMAAGDREPAAYVVVLPR</sequence>
<comment type="caution">
    <text evidence="1">The sequence shown here is derived from an EMBL/GenBank/DDBJ whole genome shotgun (WGS) entry which is preliminary data.</text>
</comment>
<evidence type="ECO:0008006" key="3">
    <source>
        <dbReference type="Google" id="ProtNLM"/>
    </source>
</evidence>
<dbReference type="Proteomes" id="UP000029095">
    <property type="component" value="Unassembled WGS sequence"/>
</dbReference>
<protein>
    <recommendedName>
        <fullName evidence="3">DUF559 domain-containing protein</fullName>
    </recommendedName>
</protein>
<reference evidence="1 2" key="1">
    <citation type="submission" date="2014-05" db="EMBL/GenBank/DDBJ databases">
        <title>Complete genome sequence of the Streptomyces mutabilis TRM45540.</title>
        <authorList>
            <person name="Luo X."/>
            <person name="Zhang L."/>
        </authorList>
    </citation>
    <scope>NUCLEOTIDE SEQUENCE [LARGE SCALE GENOMIC DNA]</scope>
    <source>
        <strain evidence="1 2">TRM45540</strain>
    </source>
</reference>
<proteinExistence type="predicted"/>
<evidence type="ECO:0000313" key="1">
    <source>
        <dbReference type="EMBL" id="KFG75504.1"/>
    </source>
</evidence>
<accession>A0A086N2Y6</accession>
<dbReference type="AlphaFoldDB" id="A0A086N2Y6"/>
<evidence type="ECO:0000313" key="2">
    <source>
        <dbReference type="Proteomes" id="UP000029095"/>
    </source>
</evidence>
<dbReference type="RefSeq" id="WP_043372917.1">
    <property type="nucleotide sequence ID" value="NZ_KN039946.1"/>
</dbReference>